<dbReference type="AlphaFoldDB" id="A0A4Y7QPE5"/>
<organism evidence="2 3">
    <name type="scientific">Rickenella mellea</name>
    <dbReference type="NCBI Taxonomy" id="50990"/>
    <lineage>
        <taxon>Eukaryota</taxon>
        <taxon>Fungi</taxon>
        <taxon>Dikarya</taxon>
        <taxon>Basidiomycota</taxon>
        <taxon>Agaricomycotina</taxon>
        <taxon>Agaricomycetes</taxon>
        <taxon>Hymenochaetales</taxon>
        <taxon>Rickenellaceae</taxon>
        <taxon>Rickenella</taxon>
    </lineage>
</organism>
<evidence type="ECO:0000313" key="2">
    <source>
        <dbReference type="EMBL" id="TDL28749.1"/>
    </source>
</evidence>
<reference evidence="2 3" key="1">
    <citation type="submission" date="2018-06" db="EMBL/GenBank/DDBJ databases">
        <title>A transcriptomic atlas of mushroom development highlights an independent origin of complex multicellularity.</title>
        <authorList>
            <consortium name="DOE Joint Genome Institute"/>
            <person name="Krizsan K."/>
            <person name="Almasi E."/>
            <person name="Merenyi Z."/>
            <person name="Sahu N."/>
            <person name="Viragh M."/>
            <person name="Koszo T."/>
            <person name="Mondo S."/>
            <person name="Kiss B."/>
            <person name="Balint B."/>
            <person name="Kues U."/>
            <person name="Barry K."/>
            <person name="Hegedus J.C."/>
            <person name="Henrissat B."/>
            <person name="Johnson J."/>
            <person name="Lipzen A."/>
            <person name="Ohm R."/>
            <person name="Nagy I."/>
            <person name="Pangilinan J."/>
            <person name="Yan J."/>
            <person name="Xiong Y."/>
            <person name="Grigoriev I.V."/>
            <person name="Hibbett D.S."/>
            <person name="Nagy L.G."/>
        </authorList>
    </citation>
    <scope>NUCLEOTIDE SEQUENCE [LARGE SCALE GENOMIC DNA]</scope>
    <source>
        <strain evidence="2 3">SZMC22713</strain>
    </source>
</reference>
<dbReference type="VEuPathDB" id="FungiDB:BD410DRAFT_242629"/>
<gene>
    <name evidence="2" type="ORF">BD410DRAFT_242629</name>
</gene>
<protein>
    <submittedName>
        <fullName evidence="2">Uncharacterized protein</fullName>
    </submittedName>
</protein>
<sequence>MKKTGPPSPDSVLSRRILQSNTYWRGTDVQITRPAVKAGAEANQPPYNERIGGSERSFATSALLPRFQPKPLVFAAGHNATVSLFTICRGALCHVTTLHRPPPRSSRTIDPGDAEEGRTGSRLEAGGVKLDRNLDRDGYRISCKFMAPRLEKGQAKLVCGV</sequence>
<dbReference type="Proteomes" id="UP000294933">
    <property type="component" value="Unassembled WGS sequence"/>
</dbReference>
<evidence type="ECO:0000313" key="3">
    <source>
        <dbReference type="Proteomes" id="UP000294933"/>
    </source>
</evidence>
<dbReference type="EMBL" id="ML170157">
    <property type="protein sequence ID" value="TDL28749.1"/>
    <property type="molecule type" value="Genomic_DNA"/>
</dbReference>
<accession>A0A4Y7QPE5</accession>
<proteinExistence type="predicted"/>
<feature type="region of interest" description="Disordered" evidence="1">
    <location>
        <begin position="99"/>
        <end position="126"/>
    </location>
</feature>
<name>A0A4Y7QPE5_9AGAM</name>
<evidence type="ECO:0000256" key="1">
    <source>
        <dbReference type="SAM" id="MobiDB-lite"/>
    </source>
</evidence>
<keyword evidence="3" id="KW-1185">Reference proteome</keyword>